<dbReference type="RefSeq" id="XP_018144603.1">
    <property type="nucleotide sequence ID" value="XM_018283510.1"/>
</dbReference>
<dbReference type="SMART" id="SM00906">
    <property type="entry name" value="Fungal_trans"/>
    <property type="match status" value="1"/>
</dbReference>
<dbReference type="Pfam" id="PF04082">
    <property type="entry name" value="Fungal_trans"/>
    <property type="match status" value="1"/>
</dbReference>
<name>A0A179FRN5_METCM</name>
<reference evidence="8 9" key="1">
    <citation type="journal article" date="2016" name="PLoS Pathog.">
        <title>Biosynthesis of antibiotic leucinostatins in bio-control fungus Purpureocillium lilacinum and their inhibition on phytophthora revealed by genome mining.</title>
        <authorList>
            <person name="Wang G."/>
            <person name="Liu Z."/>
            <person name="Lin R."/>
            <person name="Li E."/>
            <person name="Mao Z."/>
            <person name="Ling J."/>
            <person name="Yang Y."/>
            <person name="Yin W.B."/>
            <person name="Xie B."/>
        </authorList>
    </citation>
    <scope>NUCLEOTIDE SEQUENCE [LARGE SCALE GENOMIC DNA]</scope>
    <source>
        <strain evidence="8">170</strain>
    </source>
</reference>
<keyword evidence="2" id="KW-0862">Zinc</keyword>
<organism evidence="8 9">
    <name type="scientific">Pochonia chlamydosporia 170</name>
    <dbReference type="NCBI Taxonomy" id="1380566"/>
    <lineage>
        <taxon>Eukaryota</taxon>
        <taxon>Fungi</taxon>
        <taxon>Dikarya</taxon>
        <taxon>Ascomycota</taxon>
        <taxon>Pezizomycotina</taxon>
        <taxon>Sordariomycetes</taxon>
        <taxon>Hypocreomycetidae</taxon>
        <taxon>Hypocreales</taxon>
        <taxon>Clavicipitaceae</taxon>
        <taxon>Pochonia</taxon>
    </lineage>
</organism>
<feature type="domain" description="Zn(2)-C6 fungal-type" evidence="7">
    <location>
        <begin position="10"/>
        <end position="42"/>
    </location>
</feature>
<evidence type="ECO:0000256" key="6">
    <source>
        <dbReference type="ARBA" id="ARBA00023242"/>
    </source>
</evidence>
<evidence type="ECO:0000313" key="9">
    <source>
        <dbReference type="Proteomes" id="UP000078397"/>
    </source>
</evidence>
<keyword evidence="5" id="KW-0804">Transcription</keyword>
<dbReference type="EMBL" id="LSBJ02000003">
    <property type="protein sequence ID" value="OAQ67753.1"/>
    <property type="molecule type" value="Genomic_DNA"/>
</dbReference>
<evidence type="ECO:0000259" key="7">
    <source>
        <dbReference type="PROSITE" id="PS50048"/>
    </source>
</evidence>
<keyword evidence="9" id="KW-1185">Reference proteome</keyword>
<dbReference type="InterPro" id="IPR007219">
    <property type="entry name" value="XnlR_reg_dom"/>
</dbReference>
<dbReference type="PANTHER" id="PTHR47171:SF3">
    <property type="entry name" value="FARA-RELATED"/>
    <property type="match status" value="1"/>
</dbReference>
<evidence type="ECO:0000313" key="8">
    <source>
        <dbReference type="EMBL" id="OAQ67753.1"/>
    </source>
</evidence>
<comment type="caution">
    <text evidence="8">The sequence shown here is derived from an EMBL/GenBank/DDBJ whole genome shotgun (WGS) entry which is preliminary data.</text>
</comment>
<protein>
    <submittedName>
        <fullName evidence="8">Transcription factor</fullName>
    </submittedName>
</protein>
<dbReference type="STRING" id="1380566.A0A179FRN5"/>
<dbReference type="GO" id="GO:0000981">
    <property type="term" value="F:DNA-binding transcription factor activity, RNA polymerase II-specific"/>
    <property type="evidence" value="ECO:0007669"/>
    <property type="project" value="InterPro"/>
</dbReference>
<gene>
    <name evidence="8" type="ORF">VFPPC_04103</name>
</gene>
<dbReference type="AlphaFoldDB" id="A0A179FRN5"/>
<keyword evidence="6" id="KW-0539">Nucleus</keyword>
<dbReference type="Proteomes" id="UP000078397">
    <property type="component" value="Unassembled WGS sequence"/>
</dbReference>
<dbReference type="OrthoDB" id="5121955at2759"/>
<evidence type="ECO:0000256" key="1">
    <source>
        <dbReference type="ARBA" id="ARBA00022723"/>
    </source>
</evidence>
<dbReference type="SMART" id="SM00066">
    <property type="entry name" value="GAL4"/>
    <property type="match status" value="1"/>
</dbReference>
<accession>A0A179FRN5</accession>
<dbReference type="SUPFAM" id="SSF57701">
    <property type="entry name" value="Zn2/Cys6 DNA-binding domain"/>
    <property type="match status" value="1"/>
</dbReference>
<evidence type="ECO:0000256" key="4">
    <source>
        <dbReference type="ARBA" id="ARBA00023125"/>
    </source>
</evidence>
<dbReference type="CDD" id="cd12148">
    <property type="entry name" value="fungal_TF_MHR"/>
    <property type="match status" value="1"/>
</dbReference>
<evidence type="ECO:0000256" key="3">
    <source>
        <dbReference type="ARBA" id="ARBA00023015"/>
    </source>
</evidence>
<keyword evidence="4" id="KW-0238">DNA-binding</keyword>
<dbReference type="InterPro" id="IPR052073">
    <property type="entry name" value="Amide_Lactam_Regulators"/>
</dbReference>
<dbReference type="InterPro" id="IPR036864">
    <property type="entry name" value="Zn2-C6_fun-type_DNA-bd_sf"/>
</dbReference>
<dbReference type="PROSITE" id="PS50048">
    <property type="entry name" value="ZN2_CY6_FUNGAL_2"/>
    <property type="match status" value="1"/>
</dbReference>
<keyword evidence="1" id="KW-0479">Metal-binding</keyword>
<dbReference type="InterPro" id="IPR001138">
    <property type="entry name" value="Zn2Cys6_DnaBD"/>
</dbReference>
<dbReference type="Pfam" id="PF00172">
    <property type="entry name" value="Zn_clus"/>
    <property type="match status" value="1"/>
</dbReference>
<dbReference type="KEGG" id="pchm:VFPPC_04103"/>
<dbReference type="Gene3D" id="4.10.240.10">
    <property type="entry name" value="Zn(2)-C6 fungal-type DNA-binding domain"/>
    <property type="match status" value="1"/>
</dbReference>
<dbReference type="GO" id="GO:0008270">
    <property type="term" value="F:zinc ion binding"/>
    <property type="evidence" value="ECO:0007669"/>
    <property type="project" value="InterPro"/>
</dbReference>
<evidence type="ECO:0000256" key="2">
    <source>
        <dbReference type="ARBA" id="ARBA00022833"/>
    </source>
</evidence>
<proteinExistence type="predicted"/>
<sequence length="665" mass="74761">MQNTARARVACKLCNSRRVRCDRPGNADACTNCQLANASCELIVSKRGKHKRQYNGRKLENRVPPPPPVVALDTPSEASSFQEQTNHHPQNNVPQFHRNVSPSLSEIAVQKDPVGAGEKVIYMGDSANFKYCVSELGNPFKASAQPAFFGDKLQQAVMDHVGHDAQKALRAMRSDEDEWLRKQGVFDYPEKDIRDKLIHSFFDISHPACPIFDRQHFMKLHVTGRLSPLILNAVLFMAVLHCPASVLRSMGFESRYIASLTFHRRAKALYDAGYEPDGTATVQALILMSNWSGGPMEQKDTWHWLGVASAMAQSLGMHRTRSYSYLTWSQQTIWRRTWWVLFINDVHHAAVYGRPPHINPSFCDIRPLTDEDFQDYDSATINGARDESKLYLIHFAELASRAATCITTKYSPATEVSLAQRRHEELVDFGSQLPPEFSSVPSSITLKHGFWPALIHLYHLDYQIVFYRLLCDRPENDVLFSLASKAMRLLEDVLASGLLYRAPIHIFPSIFASTLIHIIQMRKGDDCTKVLCEHRVRLAMHILEGFQDSWPLVVCTRHLLDSLLNSISGDVSRETDKAHTPPPITHAEPGRSAMAQYNSASAVGEGMTTHADNASYLSAEEHLEPHPFVSGFHTPVMPLFSFGNIAEEMGIDADAWLLDISNNCL</sequence>
<evidence type="ECO:0000256" key="5">
    <source>
        <dbReference type="ARBA" id="ARBA00023163"/>
    </source>
</evidence>
<dbReference type="GeneID" id="28847504"/>
<dbReference type="PANTHER" id="PTHR47171">
    <property type="entry name" value="FARA-RELATED"/>
    <property type="match status" value="1"/>
</dbReference>
<keyword evidence="3" id="KW-0805">Transcription regulation</keyword>
<dbReference type="GO" id="GO:0003677">
    <property type="term" value="F:DNA binding"/>
    <property type="evidence" value="ECO:0007669"/>
    <property type="project" value="UniProtKB-KW"/>
</dbReference>
<dbReference type="GO" id="GO:0006351">
    <property type="term" value="P:DNA-templated transcription"/>
    <property type="evidence" value="ECO:0007669"/>
    <property type="project" value="InterPro"/>
</dbReference>